<dbReference type="PANTHER" id="PTHR10903:SF184">
    <property type="entry name" value="GTP-BINDING PROTEIN A"/>
    <property type="match status" value="1"/>
</dbReference>
<dbReference type="InterPro" id="IPR027417">
    <property type="entry name" value="P-loop_NTPase"/>
</dbReference>
<dbReference type="GO" id="GO:0005525">
    <property type="term" value="F:GTP binding"/>
    <property type="evidence" value="ECO:0007669"/>
    <property type="project" value="UniProtKB-KW"/>
</dbReference>
<evidence type="ECO:0000256" key="1">
    <source>
        <dbReference type="ARBA" id="ARBA00008535"/>
    </source>
</evidence>
<comment type="similarity">
    <text evidence="1">Belongs to the TRAFAC class TrmE-Era-EngA-EngB-Septin-like GTPase superfamily. AIG1/Toc34/Toc159-like paraseptin GTPase family. IAN subfamily.</text>
</comment>
<dbReference type="SUPFAM" id="SSF52540">
    <property type="entry name" value="P-loop containing nucleoside triphosphate hydrolases"/>
    <property type="match status" value="1"/>
</dbReference>
<evidence type="ECO:0000256" key="2">
    <source>
        <dbReference type="ARBA" id="ARBA00022741"/>
    </source>
</evidence>
<reference evidence="5" key="2">
    <citation type="submission" date="2025-09" db="UniProtKB">
        <authorList>
            <consortium name="Ensembl"/>
        </authorList>
    </citation>
    <scope>IDENTIFICATION</scope>
</reference>
<dbReference type="GeneTree" id="ENSGT01140000282522"/>
<keyword evidence="6" id="KW-1185">Reference proteome</keyword>
<protein>
    <recommendedName>
        <fullName evidence="4">AIG1-type G domain-containing protein</fullName>
    </recommendedName>
</protein>
<dbReference type="Pfam" id="PF04548">
    <property type="entry name" value="AIG1"/>
    <property type="match status" value="1"/>
</dbReference>
<evidence type="ECO:0000259" key="4">
    <source>
        <dbReference type="PROSITE" id="PS51720"/>
    </source>
</evidence>
<evidence type="ECO:0000313" key="5">
    <source>
        <dbReference type="Ensembl" id="ENSSLUP00000018178.1"/>
    </source>
</evidence>
<dbReference type="Gene3D" id="3.40.50.300">
    <property type="entry name" value="P-loop containing nucleotide triphosphate hydrolases"/>
    <property type="match status" value="1"/>
</dbReference>
<reference evidence="5" key="1">
    <citation type="submission" date="2025-08" db="UniProtKB">
        <authorList>
            <consortium name="Ensembl"/>
        </authorList>
    </citation>
    <scope>IDENTIFICATION</scope>
</reference>
<keyword evidence="2" id="KW-0547">Nucleotide-binding</keyword>
<dbReference type="AlphaFoldDB" id="A0A8C9Y639"/>
<dbReference type="PROSITE" id="PS51720">
    <property type="entry name" value="G_AIG1"/>
    <property type="match status" value="1"/>
</dbReference>
<evidence type="ECO:0000313" key="6">
    <source>
        <dbReference type="Proteomes" id="UP000694568"/>
    </source>
</evidence>
<dbReference type="Proteomes" id="UP000694568">
    <property type="component" value="Unplaced"/>
</dbReference>
<feature type="domain" description="AIG1-type G" evidence="4">
    <location>
        <begin position="1"/>
        <end position="198"/>
    </location>
</feature>
<sequence length="267" mass="29435">MQVSTVVLIGLPGTGRSSSGNTILGSDQFKSGDGFNPVTTETASKSARVEDRQVTVVDTPGITDLTGNQLYEEILKSVVEASPGPHAFVIVVRIDRITEADIKLFKLLEQMFGGDVPKYSMVLFTHGDELKEGQSIDGLIQSNQHVKDLVFRCGGRFCVFDNKTKIREHFGNFLRKVDEIVSGNGGLPFNQSGYAGLSESSVWDILKRLIVNGIQEYIKLRVSLQRSESCQIPPIISLIHGLVLTTFVLSQERYIFKESQILPSLKS</sequence>
<dbReference type="InterPro" id="IPR006703">
    <property type="entry name" value="G_AIG1"/>
</dbReference>
<dbReference type="PANTHER" id="PTHR10903">
    <property type="entry name" value="GTPASE, IMAP FAMILY MEMBER-RELATED"/>
    <property type="match status" value="1"/>
</dbReference>
<dbReference type="FunFam" id="3.40.50.300:FF:000366">
    <property type="entry name" value="GTPase, IMAP family member 2"/>
    <property type="match status" value="1"/>
</dbReference>
<accession>A0A8C9Y639</accession>
<evidence type="ECO:0000256" key="3">
    <source>
        <dbReference type="ARBA" id="ARBA00023134"/>
    </source>
</evidence>
<proteinExistence type="inferred from homology"/>
<keyword evidence="3" id="KW-0342">GTP-binding</keyword>
<organism evidence="5 6">
    <name type="scientific">Sander lucioperca</name>
    <name type="common">Pike-perch</name>
    <name type="synonym">Perca lucioperca</name>
    <dbReference type="NCBI Taxonomy" id="283035"/>
    <lineage>
        <taxon>Eukaryota</taxon>
        <taxon>Metazoa</taxon>
        <taxon>Chordata</taxon>
        <taxon>Craniata</taxon>
        <taxon>Vertebrata</taxon>
        <taxon>Euteleostomi</taxon>
        <taxon>Actinopterygii</taxon>
        <taxon>Neopterygii</taxon>
        <taxon>Teleostei</taxon>
        <taxon>Neoteleostei</taxon>
        <taxon>Acanthomorphata</taxon>
        <taxon>Eupercaria</taxon>
        <taxon>Perciformes</taxon>
        <taxon>Percoidei</taxon>
        <taxon>Percidae</taxon>
        <taxon>Luciopercinae</taxon>
        <taxon>Sander</taxon>
    </lineage>
</organism>
<dbReference type="InterPro" id="IPR045058">
    <property type="entry name" value="GIMA/IAN/Toc"/>
</dbReference>
<dbReference type="Ensembl" id="ENSSLUT00000018755.1">
    <property type="protein sequence ID" value="ENSSLUP00000018178.1"/>
    <property type="gene ID" value="ENSSLUG00000008471.1"/>
</dbReference>
<name>A0A8C9Y639_SANLU</name>